<name>A0A239GX20_9PSED</name>
<organism evidence="2 3">
    <name type="scientific">Pseudomonas segetis</name>
    <dbReference type="NCBI Taxonomy" id="298908"/>
    <lineage>
        <taxon>Bacteria</taxon>
        <taxon>Pseudomonadati</taxon>
        <taxon>Pseudomonadota</taxon>
        <taxon>Gammaproteobacteria</taxon>
        <taxon>Pseudomonadales</taxon>
        <taxon>Pseudomonadaceae</taxon>
        <taxon>Pseudomonas</taxon>
    </lineage>
</organism>
<dbReference type="InterPro" id="IPR035923">
    <property type="entry name" value="TT1751-like_sf"/>
</dbReference>
<dbReference type="SUPFAM" id="SSF103247">
    <property type="entry name" value="TT1751-like"/>
    <property type="match status" value="1"/>
</dbReference>
<keyword evidence="3" id="KW-1185">Reference proteome</keyword>
<dbReference type="Gene3D" id="3.30.310.70">
    <property type="entry name" value="TT1751-like domain"/>
    <property type="match status" value="1"/>
</dbReference>
<protein>
    <submittedName>
        <fullName evidence="2">Uncharacterized conserved protein, DUF302 family</fullName>
    </submittedName>
</protein>
<sequence length="139" mass="15371">MEDKNTISEGRWVRKSSNSVKETADRLFTKLDAFPEVMRVARLNQQEVAGLSGKEVNSTECLLIQNTALVGKLLSANIEAGFELPIRVFIWQADDGQVWVRCTDIDHLDSAYQLNGADGAIAAINSLLPDWLDYMVAAS</sequence>
<dbReference type="Pfam" id="PF03625">
    <property type="entry name" value="DUF302"/>
    <property type="match status" value="1"/>
</dbReference>
<evidence type="ECO:0000313" key="2">
    <source>
        <dbReference type="EMBL" id="SNS73700.1"/>
    </source>
</evidence>
<dbReference type="RefSeq" id="WP_089360492.1">
    <property type="nucleotide sequence ID" value="NZ_FZOG01000004.1"/>
</dbReference>
<dbReference type="CDD" id="cd14797">
    <property type="entry name" value="DUF302"/>
    <property type="match status" value="1"/>
</dbReference>
<evidence type="ECO:0000313" key="3">
    <source>
        <dbReference type="Proteomes" id="UP000242915"/>
    </source>
</evidence>
<proteinExistence type="predicted"/>
<evidence type="ECO:0000259" key="1">
    <source>
        <dbReference type="Pfam" id="PF03625"/>
    </source>
</evidence>
<feature type="domain" description="DUF302" evidence="1">
    <location>
        <begin position="49"/>
        <end position="104"/>
    </location>
</feature>
<dbReference type="EMBL" id="FZOG01000004">
    <property type="protein sequence ID" value="SNS73700.1"/>
    <property type="molecule type" value="Genomic_DNA"/>
</dbReference>
<dbReference type="InterPro" id="IPR005180">
    <property type="entry name" value="DUF302"/>
</dbReference>
<reference evidence="3" key="1">
    <citation type="submission" date="2017-06" db="EMBL/GenBank/DDBJ databases">
        <authorList>
            <person name="Varghese N."/>
            <person name="Submissions S."/>
        </authorList>
    </citation>
    <scope>NUCLEOTIDE SEQUENCE [LARGE SCALE GENOMIC DNA]</scope>
    <source>
        <strain evidence="3">CIP 108523</strain>
    </source>
</reference>
<dbReference type="AlphaFoldDB" id="A0A239GX20"/>
<dbReference type="Proteomes" id="UP000242915">
    <property type="component" value="Unassembled WGS sequence"/>
</dbReference>
<accession>A0A239GX20</accession>
<gene>
    <name evidence="2" type="ORF">SAMN05216255_3192</name>
</gene>